<evidence type="ECO:0000256" key="4">
    <source>
        <dbReference type="ARBA" id="ARBA00022989"/>
    </source>
</evidence>
<dbReference type="Pfam" id="PF00361">
    <property type="entry name" value="Proton_antipo_M"/>
    <property type="match status" value="1"/>
</dbReference>
<keyword evidence="5" id="KW-0560">Oxidoreductase</keyword>
<dbReference type="PANTHER" id="PTHR42682:SF4">
    <property type="entry name" value="NADH-UBIQUINONE_PLASTOQUINONE"/>
    <property type="match status" value="1"/>
</dbReference>
<feature type="transmembrane region" description="Helical" evidence="8">
    <location>
        <begin position="6"/>
        <end position="26"/>
    </location>
</feature>
<feature type="transmembrane region" description="Helical" evidence="8">
    <location>
        <begin position="100"/>
        <end position="117"/>
    </location>
</feature>
<feature type="transmembrane region" description="Helical" evidence="8">
    <location>
        <begin position="303"/>
        <end position="323"/>
    </location>
</feature>
<comment type="subcellular location">
    <subcellularLocation>
        <location evidence="1">Cell membrane</location>
        <topology evidence="1">Multi-pass membrane protein</topology>
    </subcellularLocation>
    <subcellularLocation>
        <location evidence="7">Membrane</location>
        <topology evidence="7">Multi-pass membrane protein</topology>
    </subcellularLocation>
</comment>
<dbReference type="GO" id="GO:0016491">
    <property type="term" value="F:oxidoreductase activity"/>
    <property type="evidence" value="ECO:0007669"/>
    <property type="project" value="UniProtKB-KW"/>
</dbReference>
<feature type="transmembrane region" description="Helical" evidence="8">
    <location>
        <begin position="276"/>
        <end position="297"/>
    </location>
</feature>
<feature type="transmembrane region" description="Helical" evidence="8">
    <location>
        <begin position="419"/>
        <end position="438"/>
    </location>
</feature>
<keyword evidence="3 7" id="KW-0812">Transmembrane</keyword>
<evidence type="ECO:0000313" key="10">
    <source>
        <dbReference type="EMBL" id="WDI32227.1"/>
    </source>
</evidence>
<evidence type="ECO:0000256" key="2">
    <source>
        <dbReference type="ARBA" id="ARBA00022475"/>
    </source>
</evidence>
<dbReference type="NCBIfam" id="NF009310">
    <property type="entry name" value="PRK12668.1"/>
    <property type="match status" value="1"/>
</dbReference>
<name>A0AAE9ZGN1_9PROT</name>
<feature type="transmembrane region" description="Helical" evidence="8">
    <location>
        <begin position="554"/>
        <end position="574"/>
    </location>
</feature>
<keyword evidence="11" id="KW-1185">Reference proteome</keyword>
<evidence type="ECO:0000256" key="3">
    <source>
        <dbReference type="ARBA" id="ARBA00022692"/>
    </source>
</evidence>
<feature type="transmembrane region" description="Helical" evidence="8">
    <location>
        <begin position="469"/>
        <end position="487"/>
    </location>
</feature>
<feature type="transmembrane region" description="Helical" evidence="8">
    <location>
        <begin position="377"/>
        <end position="398"/>
    </location>
</feature>
<evidence type="ECO:0000256" key="6">
    <source>
        <dbReference type="ARBA" id="ARBA00023136"/>
    </source>
</evidence>
<feature type="transmembrane region" description="Helical" evidence="8">
    <location>
        <begin position="223"/>
        <end position="246"/>
    </location>
</feature>
<keyword evidence="2" id="KW-1003">Cell membrane</keyword>
<feature type="transmembrane region" description="Helical" evidence="8">
    <location>
        <begin position="335"/>
        <end position="357"/>
    </location>
</feature>
<evidence type="ECO:0000256" key="5">
    <source>
        <dbReference type="ARBA" id="ARBA00023002"/>
    </source>
</evidence>
<dbReference type="InterPro" id="IPR052175">
    <property type="entry name" value="ComplexI-like_HydComp"/>
</dbReference>
<feature type="transmembrane region" description="Helical" evidence="8">
    <location>
        <begin position="152"/>
        <end position="171"/>
    </location>
</feature>
<keyword evidence="4 8" id="KW-1133">Transmembrane helix</keyword>
<dbReference type="GO" id="GO:0005886">
    <property type="term" value="C:plasma membrane"/>
    <property type="evidence" value="ECO:0007669"/>
    <property type="project" value="UniProtKB-SubCell"/>
</dbReference>
<gene>
    <name evidence="10" type="ORF">PUV54_03345</name>
</gene>
<dbReference type="KEGG" id="hfl:PUV54_03345"/>
<accession>A0AAE9ZGN1</accession>
<evidence type="ECO:0000256" key="8">
    <source>
        <dbReference type="SAM" id="Phobius"/>
    </source>
</evidence>
<evidence type="ECO:0000256" key="7">
    <source>
        <dbReference type="RuleBase" id="RU000320"/>
    </source>
</evidence>
<feature type="transmembrane region" description="Helical" evidence="8">
    <location>
        <begin position="72"/>
        <end position="93"/>
    </location>
</feature>
<dbReference type="InterPro" id="IPR001750">
    <property type="entry name" value="ND/Mrp_TM"/>
</dbReference>
<evidence type="ECO:0000313" key="11">
    <source>
        <dbReference type="Proteomes" id="UP001214043"/>
    </source>
</evidence>
<sequence>MTALFDALLANPAVILTVGAFVLLALPRHLAGVWMLLVTALSAIKLYTLGLGEYGGLELFGQQLTTVRVDGLSRIFAVVFHIAIALNVIYAWGQRDRAQNFATLGYPAAALGGVLAGDLITLFFWWEMAAITSVFLVWAPGTRVTYLSGMRYLSIQILSGVLLLAGVVLIFNETKDLAFDFIGLRDESGAIKFAGLVMFLAFGIKSAFPLLHNWVQDSYPKSTITGAIILSIFTTKLAVYSLARAFPGTNELIYIGAVMTLFPIFFALIENDLRKVLCYSINNQVGFMVVAIGFGAINGAAGYAFGNIIFEGLLFMALGAAMFRTGTSKATELGGLYRTMPITMGLCIVGALSISAFPGTLGFVTKGLIINAAGEAHMFWIWLVLLFASAGVLEHAGIKIPFFTFFAHDSGKRPKEAPMPMLIAMGIAAVLCIGIGVYPDPLYALMPDQEAIAGYHPYSAYHLVEQLQLLLWAVLAFAVLVLIKWYPAEVPSTNLDTDWFWRVPGRAFLGWVTGASRATWNALWGIFSGRIQALMERIYYVHGPEGQMSRSWPIGFMALWTAVLLALVLILSFLA</sequence>
<feature type="domain" description="NADH:quinone oxidoreductase/Mrp antiporter transmembrane" evidence="9">
    <location>
        <begin position="116"/>
        <end position="389"/>
    </location>
</feature>
<feature type="transmembrane region" description="Helical" evidence="8">
    <location>
        <begin position="191"/>
        <end position="211"/>
    </location>
</feature>
<protein>
    <submittedName>
        <fullName evidence="10">Na(+)/H(+) antiporter subunit D</fullName>
    </submittedName>
</protein>
<evidence type="ECO:0000259" key="9">
    <source>
        <dbReference type="Pfam" id="PF00361"/>
    </source>
</evidence>
<keyword evidence="6 8" id="KW-0472">Membrane</keyword>
<dbReference type="AlphaFoldDB" id="A0AAE9ZGN1"/>
<feature type="transmembrane region" description="Helical" evidence="8">
    <location>
        <begin position="252"/>
        <end position="269"/>
    </location>
</feature>
<proteinExistence type="predicted"/>
<dbReference type="RefSeq" id="WP_274494139.1">
    <property type="nucleotide sequence ID" value="NZ_CP118166.1"/>
</dbReference>
<organism evidence="10 11">
    <name type="scientific">Hyphococcus flavus</name>
    <dbReference type="NCBI Taxonomy" id="1866326"/>
    <lineage>
        <taxon>Bacteria</taxon>
        <taxon>Pseudomonadati</taxon>
        <taxon>Pseudomonadota</taxon>
        <taxon>Alphaproteobacteria</taxon>
        <taxon>Parvularculales</taxon>
        <taxon>Parvularculaceae</taxon>
        <taxon>Hyphococcus</taxon>
    </lineage>
</organism>
<dbReference type="Proteomes" id="UP001214043">
    <property type="component" value="Chromosome"/>
</dbReference>
<evidence type="ECO:0000256" key="1">
    <source>
        <dbReference type="ARBA" id="ARBA00004651"/>
    </source>
</evidence>
<feature type="transmembrane region" description="Helical" evidence="8">
    <location>
        <begin position="33"/>
        <end position="52"/>
    </location>
</feature>
<dbReference type="PANTHER" id="PTHR42682">
    <property type="entry name" value="HYDROGENASE-4 COMPONENT F"/>
    <property type="match status" value="1"/>
</dbReference>
<reference evidence="10" key="1">
    <citation type="submission" date="2023-02" db="EMBL/GenBank/DDBJ databases">
        <title>Genome sequence of Hyphococcus flavus.</title>
        <authorList>
            <person name="Rong J.-C."/>
            <person name="Zhao Q."/>
            <person name="Yi M."/>
            <person name="Wu J.-Y."/>
        </authorList>
    </citation>
    <scope>NUCLEOTIDE SEQUENCE</scope>
    <source>
        <strain evidence="10">MCCC 1K03223</strain>
    </source>
</reference>
<dbReference type="EMBL" id="CP118166">
    <property type="protein sequence ID" value="WDI32227.1"/>
    <property type="molecule type" value="Genomic_DNA"/>
</dbReference>